<organism evidence="1 2">
    <name type="scientific">Colletotrichum chrysophilum</name>
    <dbReference type="NCBI Taxonomy" id="1836956"/>
    <lineage>
        <taxon>Eukaryota</taxon>
        <taxon>Fungi</taxon>
        <taxon>Dikarya</taxon>
        <taxon>Ascomycota</taxon>
        <taxon>Pezizomycotina</taxon>
        <taxon>Sordariomycetes</taxon>
        <taxon>Hypocreomycetidae</taxon>
        <taxon>Glomerellales</taxon>
        <taxon>Glomerellaceae</taxon>
        <taxon>Colletotrichum</taxon>
        <taxon>Colletotrichum gloeosporioides species complex</taxon>
    </lineage>
</organism>
<gene>
    <name evidence="1" type="ORF">CCHR01_16728</name>
</gene>
<dbReference type="Proteomes" id="UP001243330">
    <property type="component" value="Unassembled WGS sequence"/>
</dbReference>
<accession>A0AAD9A3B8</accession>
<keyword evidence="2" id="KW-1185">Reference proteome</keyword>
<name>A0AAD9A3B8_9PEZI</name>
<sequence>MEVWPSPRALSWVDRVAELQAWACSMEQFASLWASIPSFSNPAMVQMEEGSQIITKDLGQGKAQWRPHLNVPA</sequence>
<reference evidence="1" key="1">
    <citation type="submission" date="2023-01" db="EMBL/GenBank/DDBJ databases">
        <title>Colletotrichum chrysophilum M932 genome sequence.</title>
        <authorList>
            <person name="Baroncelli R."/>
        </authorList>
    </citation>
    <scope>NUCLEOTIDE SEQUENCE</scope>
    <source>
        <strain evidence="1">M932</strain>
    </source>
</reference>
<evidence type="ECO:0000313" key="2">
    <source>
        <dbReference type="Proteomes" id="UP001243330"/>
    </source>
</evidence>
<evidence type="ECO:0000313" key="1">
    <source>
        <dbReference type="EMBL" id="KAK1840638.1"/>
    </source>
</evidence>
<protein>
    <submittedName>
        <fullName evidence="1">Uncharacterized protein</fullName>
    </submittedName>
</protein>
<comment type="caution">
    <text evidence="1">The sequence shown here is derived from an EMBL/GenBank/DDBJ whole genome shotgun (WGS) entry which is preliminary data.</text>
</comment>
<dbReference type="EMBL" id="JAQOWY010000543">
    <property type="protein sequence ID" value="KAK1840638.1"/>
    <property type="molecule type" value="Genomic_DNA"/>
</dbReference>
<proteinExistence type="predicted"/>
<dbReference type="AlphaFoldDB" id="A0AAD9A3B8"/>